<proteinExistence type="inferred from homology"/>
<dbReference type="Gene3D" id="3.40.50.300">
    <property type="entry name" value="P-loop containing nucleotide triphosphate hydrolases"/>
    <property type="match status" value="1"/>
</dbReference>
<dbReference type="InterPro" id="IPR016169">
    <property type="entry name" value="FAD-bd_PCMH_sub2"/>
</dbReference>
<dbReference type="Pfam" id="PF04275">
    <property type="entry name" value="P-mevalo_kinase"/>
    <property type="match status" value="1"/>
</dbReference>
<dbReference type="PROSITE" id="PS51387">
    <property type="entry name" value="FAD_PCMH"/>
    <property type="match status" value="1"/>
</dbReference>
<dbReference type="CDD" id="cd06223">
    <property type="entry name" value="PRTases_typeI"/>
    <property type="match status" value="1"/>
</dbReference>
<keyword evidence="7" id="KW-1185">Reference proteome</keyword>
<dbReference type="EMBL" id="PXOG01000212">
    <property type="protein sequence ID" value="RGP67009.1"/>
    <property type="molecule type" value="Genomic_DNA"/>
</dbReference>
<dbReference type="SUPFAM" id="SSF53335">
    <property type="entry name" value="S-adenosyl-L-methionine-dependent methyltransferases"/>
    <property type="match status" value="1"/>
</dbReference>
<dbReference type="Proteomes" id="UP000266234">
    <property type="component" value="Unassembled WGS sequence"/>
</dbReference>
<evidence type="ECO:0000256" key="3">
    <source>
        <dbReference type="ARBA" id="ARBA00022827"/>
    </source>
</evidence>
<dbReference type="InterPro" id="IPR050416">
    <property type="entry name" value="FAD-linked_Oxidoreductase"/>
</dbReference>
<dbReference type="InterPro" id="IPR029063">
    <property type="entry name" value="SAM-dependent_MTases_sf"/>
</dbReference>
<evidence type="ECO:0000259" key="5">
    <source>
        <dbReference type="PROSITE" id="PS51387"/>
    </source>
</evidence>
<dbReference type="Pfam" id="PF00156">
    <property type="entry name" value="Pribosyltran"/>
    <property type="match status" value="1"/>
</dbReference>
<dbReference type="STRING" id="694270.A0A395S4L9"/>
<sequence>MATLDTLATALKQKIPVKASTKALSDAEYQDGFDLFLYHDGWDNYRNFVIPKLSQLLDEQFRSRQAVSVLEIGPGPKSVLGYLPSFVVKKVASYTAYEPNQRFARRLKDWLHPTEDASPFPSMNISSIHGEAFTQDTITNDKYHIILFCHSLYGMSKDQVVRHSLHMLSEEPDEGIVVVCHRDGTVLLDNLVCQQSALFPEGTLRIKDSDSAIDTFTPFMAGCSIQDAKIHNDLHIEWRKLCRKLAQREDVRPSTLTFASPEVIMVFTQHATQLAELASLVPLVPEDYKVKNREAQSHAPAAVIRPTEVGHVQRCINWALKYRLALTVVGGGHSGHCRWPNIVSIDMGSFNKIHIVQDAGELSDTRALVVVGAGCKTGDIILATTAKGLTVPLGARPSVGTGLWLQGGIGHLSRSHGLACDAIVGAVLVSVESGQVLCVGHIPDEHQPIDAVRPSNEEDLLWSLKGAGTNFAIVITVVFKAYTARSFSVKEWLVPLRDGEHGTAMLQKFSGLLARRLCPESSVDAYLHYADEQLVLGVTLFQSNNTELGKDSLPMTPQSFIQILGEHSHEQLVDAVGLFDTEMYISRMHGGHSGGKTSAFKRCVFIKDIDRAEIANTLLRALERRPSPLCYFHFLHGGGSVEDVSSHAAAFGCRSWDFACVVTGVWPRGEDDTPAARATIRWVYDVVEVLIPVSQGVYGTDLGPDPRDAVLATKAFGPNLRKLVRLKQVFDPYNVLAYACPISPEMLLQKVVVLVTGEHGAGKDHCANIWSSTIYKHGHSSSILSISDATKREYAAQTGADLQRLLMDRVYKEQHRGALTRFFEQQLKGRPRLAAENFVQIVRSADVDVLFITGMRDEAPMAMLWHLVPDVRLVDVRVEASRIVRSLRRQSVTDGDLLNHDNVKGTEIRGSDTNYRPSFIFDNNAASDDEVKAFAKGRLLPFMSDDLRRLARMVRSVPNFPKTGIDFRHCLGICQQTEGLSLYTSLVVKHLGNDWRKFDAIVTCDAGGLMFAGSLAQEIKVGLVTIRPAGKLPPPTISVKRCSSHVSSPANGTANDRIEMDANALRKGARVVVVDDVLATGNTLLAILELLIKAGVDVEDIVAMVVAEFPLHQGRERLRRGGFGRANIQSLLIFNGK</sequence>
<organism evidence="6 7">
    <name type="scientific">Fusarium longipes</name>
    <dbReference type="NCBI Taxonomy" id="694270"/>
    <lineage>
        <taxon>Eukaryota</taxon>
        <taxon>Fungi</taxon>
        <taxon>Dikarya</taxon>
        <taxon>Ascomycota</taxon>
        <taxon>Pezizomycotina</taxon>
        <taxon>Sordariomycetes</taxon>
        <taxon>Hypocreomycetidae</taxon>
        <taxon>Hypocreales</taxon>
        <taxon>Nectriaceae</taxon>
        <taxon>Fusarium</taxon>
    </lineage>
</organism>
<dbReference type="OrthoDB" id="363185at2759"/>
<comment type="caution">
    <text evidence="6">The sequence shown here is derived from an EMBL/GenBank/DDBJ whole genome shotgun (WGS) entry which is preliminary data.</text>
</comment>
<dbReference type="InterPro" id="IPR006094">
    <property type="entry name" value="Oxid_FAD_bind_N"/>
</dbReference>
<keyword evidence="6" id="KW-0808">Transferase</keyword>
<evidence type="ECO:0000256" key="2">
    <source>
        <dbReference type="ARBA" id="ARBA00022630"/>
    </source>
</evidence>
<dbReference type="PANTHER" id="PTHR42973:SF25">
    <property type="entry name" value="PHOSPHOMEVALONATE KINASE"/>
    <property type="match status" value="1"/>
</dbReference>
<evidence type="ECO:0000313" key="7">
    <source>
        <dbReference type="Proteomes" id="UP000266234"/>
    </source>
</evidence>
<keyword evidence="2" id="KW-0285">Flavoprotein</keyword>
<dbReference type="PANTHER" id="PTHR42973">
    <property type="entry name" value="BINDING OXIDOREDUCTASE, PUTATIVE (AFU_ORTHOLOGUE AFUA_1G17690)-RELATED"/>
    <property type="match status" value="1"/>
</dbReference>
<reference evidence="6 7" key="1">
    <citation type="journal article" date="2018" name="PLoS Pathog.">
        <title>Evolution of structural diversity of trichothecenes, a family of toxins produced by plant pathogenic and entomopathogenic fungi.</title>
        <authorList>
            <person name="Proctor R.H."/>
            <person name="McCormick S.P."/>
            <person name="Kim H.S."/>
            <person name="Cardoza R.E."/>
            <person name="Stanley A.M."/>
            <person name="Lindo L."/>
            <person name="Kelly A."/>
            <person name="Brown D.W."/>
            <person name="Lee T."/>
            <person name="Vaughan M.M."/>
            <person name="Alexander N.J."/>
            <person name="Busman M."/>
            <person name="Gutierrez S."/>
        </authorList>
    </citation>
    <scope>NUCLEOTIDE SEQUENCE [LARGE SCALE GENOMIC DNA]</scope>
    <source>
        <strain evidence="6 7">NRRL 20695</strain>
    </source>
</reference>
<evidence type="ECO:0000313" key="6">
    <source>
        <dbReference type="EMBL" id="RGP67009.1"/>
    </source>
</evidence>
<dbReference type="SUPFAM" id="SSF53271">
    <property type="entry name" value="PRTase-like"/>
    <property type="match status" value="1"/>
</dbReference>
<dbReference type="Gene3D" id="3.30.465.10">
    <property type="match status" value="1"/>
</dbReference>
<dbReference type="InterPro" id="IPR036318">
    <property type="entry name" value="FAD-bd_PCMH-like_sf"/>
</dbReference>
<dbReference type="GO" id="GO:0004631">
    <property type="term" value="F:phosphomevalonate kinase activity"/>
    <property type="evidence" value="ECO:0007669"/>
    <property type="project" value="InterPro"/>
</dbReference>
<keyword evidence="3" id="KW-0274">FAD</keyword>
<feature type="domain" description="FAD-binding PCMH-type" evidence="5">
    <location>
        <begin position="296"/>
        <end position="484"/>
    </location>
</feature>
<dbReference type="GO" id="GO:0005737">
    <property type="term" value="C:cytoplasm"/>
    <property type="evidence" value="ECO:0007669"/>
    <property type="project" value="InterPro"/>
</dbReference>
<dbReference type="GO" id="GO:0019287">
    <property type="term" value="P:isopentenyl diphosphate biosynthetic process, mevalonate pathway"/>
    <property type="evidence" value="ECO:0007669"/>
    <property type="project" value="UniProtKB-UniPathway"/>
</dbReference>
<dbReference type="AlphaFoldDB" id="A0A395S4L9"/>
<dbReference type="InterPro" id="IPR005919">
    <property type="entry name" value="Pmev_kin_anim"/>
</dbReference>
<dbReference type="InterPro" id="IPR029057">
    <property type="entry name" value="PRTase-like"/>
</dbReference>
<dbReference type="InterPro" id="IPR027417">
    <property type="entry name" value="P-loop_NTPase"/>
</dbReference>
<dbReference type="GO" id="GO:0006695">
    <property type="term" value="P:cholesterol biosynthetic process"/>
    <property type="evidence" value="ECO:0007669"/>
    <property type="project" value="InterPro"/>
</dbReference>
<dbReference type="GO" id="GO:0071949">
    <property type="term" value="F:FAD binding"/>
    <property type="evidence" value="ECO:0007669"/>
    <property type="project" value="InterPro"/>
</dbReference>
<keyword evidence="4" id="KW-0560">Oxidoreductase</keyword>
<gene>
    <name evidence="6" type="ORF">FLONG3_8667</name>
</gene>
<comment type="similarity">
    <text evidence="1">Belongs to the oxygen-dependent FAD-linked oxidoreductase family.</text>
</comment>
<dbReference type="Gene3D" id="3.40.50.150">
    <property type="entry name" value="Vaccinia Virus protein VP39"/>
    <property type="match status" value="1"/>
</dbReference>
<evidence type="ECO:0000256" key="4">
    <source>
        <dbReference type="ARBA" id="ARBA00023002"/>
    </source>
</evidence>
<accession>A0A395S4L9</accession>
<dbReference type="InterPro" id="IPR016166">
    <property type="entry name" value="FAD-bd_PCMH"/>
</dbReference>
<dbReference type="Pfam" id="PF01565">
    <property type="entry name" value="FAD_binding_4"/>
    <property type="match status" value="1"/>
</dbReference>
<dbReference type="SUPFAM" id="SSF56176">
    <property type="entry name" value="FAD-binding/transporter-associated domain-like"/>
    <property type="match status" value="1"/>
</dbReference>
<dbReference type="Gene3D" id="3.40.462.20">
    <property type="match status" value="1"/>
</dbReference>
<dbReference type="InterPro" id="IPR000836">
    <property type="entry name" value="PRTase_dom"/>
</dbReference>
<dbReference type="Gene3D" id="3.40.50.2020">
    <property type="match status" value="1"/>
</dbReference>
<dbReference type="UniPathway" id="UPA00057">
    <property type="reaction ID" value="UER00099"/>
</dbReference>
<name>A0A395S4L9_9HYPO</name>
<protein>
    <submittedName>
        <fullName evidence="6">Phosphoribosyl transferase domain</fullName>
    </submittedName>
</protein>
<dbReference type="GO" id="GO:0016491">
    <property type="term" value="F:oxidoreductase activity"/>
    <property type="evidence" value="ECO:0007669"/>
    <property type="project" value="UniProtKB-KW"/>
</dbReference>
<evidence type="ECO:0000256" key="1">
    <source>
        <dbReference type="ARBA" id="ARBA00005466"/>
    </source>
</evidence>